<organism evidence="2 3">
    <name type="scientific">Rangifer tarandus platyrhynchus</name>
    <name type="common">Svalbard reindeer</name>
    <dbReference type="NCBI Taxonomy" id="3082113"/>
    <lineage>
        <taxon>Eukaryota</taxon>
        <taxon>Metazoa</taxon>
        <taxon>Chordata</taxon>
        <taxon>Craniata</taxon>
        <taxon>Vertebrata</taxon>
        <taxon>Euteleostomi</taxon>
        <taxon>Mammalia</taxon>
        <taxon>Eutheria</taxon>
        <taxon>Laurasiatheria</taxon>
        <taxon>Artiodactyla</taxon>
        <taxon>Ruminantia</taxon>
        <taxon>Pecora</taxon>
        <taxon>Cervidae</taxon>
        <taxon>Odocoileinae</taxon>
        <taxon>Rangifer</taxon>
    </lineage>
</organism>
<feature type="compositionally biased region" description="Low complexity" evidence="1">
    <location>
        <begin position="110"/>
        <end position="120"/>
    </location>
</feature>
<keyword evidence="3" id="KW-1185">Reference proteome</keyword>
<feature type="compositionally biased region" description="Basic and acidic residues" evidence="1">
    <location>
        <begin position="214"/>
        <end position="230"/>
    </location>
</feature>
<evidence type="ECO:0000313" key="2">
    <source>
        <dbReference type="EMBL" id="CAI9162108.1"/>
    </source>
</evidence>
<sequence>MFACERSGVQLCPEAQLGDGGSPGPRRQRHVRPLRPVSLSNETASRPRRPMRGPPRPQRFARNARGSGIPTLAAGAPLRSPESCHSGSICRRGSAVAFVCAREAPTRAQAPPSGRGAEARGPGGEVGERSVPGGNAARAAHVGGFPARCAPWALIPAGRTDPTHLGTSQGTRPLRPTEMGCHSSKSTEVAGESQKPAEQPEGEEPNLGAGPEAADGRDTSLKDGAPEQKN</sequence>
<feature type="region of interest" description="Disordered" evidence="1">
    <location>
        <begin position="159"/>
        <end position="230"/>
    </location>
</feature>
<reference evidence="2" key="1">
    <citation type="submission" date="2023-04" db="EMBL/GenBank/DDBJ databases">
        <authorList>
            <consortium name="ELIXIR-Norway"/>
        </authorList>
    </citation>
    <scope>NUCLEOTIDE SEQUENCE [LARGE SCALE GENOMIC DNA]</scope>
</reference>
<dbReference type="EMBL" id="OX459956">
    <property type="protein sequence ID" value="CAI9162108.1"/>
    <property type="molecule type" value="Genomic_DNA"/>
</dbReference>
<feature type="region of interest" description="Disordered" evidence="1">
    <location>
        <begin position="13"/>
        <end position="82"/>
    </location>
</feature>
<gene>
    <name evidence="2" type="ORF">MRATA1EN1_LOCUS11070</name>
</gene>
<protein>
    <submittedName>
        <fullName evidence="2">Uncharacterized protein</fullName>
    </submittedName>
</protein>
<name>A0ABN8YNT8_RANTA</name>
<proteinExistence type="predicted"/>
<evidence type="ECO:0000256" key="1">
    <source>
        <dbReference type="SAM" id="MobiDB-lite"/>
    </source>
</evidence>
<feature type="region of interest" description="Disordered" evidence="1">
    <location>
        <begin position="105"/>
        <end position="137"/>
    </location>
</feature>
<evidence type="ECO:0000313" key="3">
    <source>
        <dbReference type="Proteomes" id="UP001176941"/>
    </source>
</evidence>
<dbReference type="Proteomes" id="UP001176941">
    <property type="component" value="Chromosome 20"/>
</dbReference>
<accession>A0ABN8YNT8</accession>